<accession>A0A1H9XE13</accession>
<organism evidence="1 2">
    <name type="scientific">Lentzea flaviverrucosa</name>
    <dbReference type="NCBI Taxonomy" id="200379"/>
    <lineage>
        <taxon>Bacteria</taxon>
        <taxon>Bacillati</taxon>
        <taxon>Actinomycetota</taxon>
        <taxon>Actinomycetes</taxon>
        <taxon>Pseudonocardiales</taxon>
        <taxon>Pseudonocardiaceae</taxon>
        <taxon>Lentzea</taxon>
    </lineage>
</organism>
<name>A0A1H9XE13_9PSEU</name>
<gene>
    <name evidence="1" type="ORF">SAMN05216195_114188</name>
</gene>
<proteinExistence type="predicted"/>
<dbReference type="EMBL" id="FOFT01000014">
    <property type="protein sequence ID" value="SES44271.1"/>
    <property type="molecule type" value="Genomic_DNA"/>
</dbReference>
<evidence type="ECO:0000313" key="1">
    <source>
        <dbReference type="EMBL" id="SES44271.1"/>
    </source>
</evidence>
<sequence>MVARRRHAGYLIRIHDPKGPVLRDFKGVPSYDSQEKWVLDGEYEPFCAPVPTTVGAVVEGP</sequence>
<dbReference type="Proteomes" id="UP000199028">
    <property type="component" value="Unassembled WGS sequence"/>
</dbReference>
<keyword evidence="2" id="KW-1185">Reference proteome</keyword>
<evidence type="ECO:0000313" key="2">
    <source>
        <dbReference type="Proteomes" id="UP000199028"/>
    </source>
</evidence>
<protein>
    <submittedName>
        <fullName evidence="1">Uncharacterized protein</fullName>
    </submittedName>
</protein>
<dbReference type="AlphaFoldDB" id="A0A1H9XE13"/>
<reference evidence="2" key="1">
    <citation type="submission" date="2016-10" db="EMBL/GenBank/DDBJ databases">
        <authorList>
            <person name="Varghese N."/>
            <person name="Submissions S."/>
        </authorList>
    </citation>
    <scope>NUCLEOTIDE SEQUENCE [LARGE SCALE GENOMIC DNA]</scope>
    <source>
        <strain evidence="2">CGMCC 4.578</strain>
    </source>
</reference>